<accession>A0A1B6L543</accession>
<dbReference type="AlphaFoldDB" id="A0A1B6L543"/>
<feature type="compositionally biased region" description="Acidic residues" evidence="1">
    <location>
        <begin position="331"/>
        <end position="364"/>
    </location>
</feature>
<protein>
    <recommendedName>
        <fullName evidence="3">Tesmin/TSO1-like CXC domain-containing protein</fullName>
    </recommendedName>
</protein>
<feature type="region of interest" description="Disordered" evidence="1">
    <location>
        <begin position="326"/>
        <end position="364"/>
    </location>
</feature>
<name>A0A1B6L543_9HEMI</name>
<evidence type="ECO:0000256" key="1">
    <source>
        <dbReference type="SAM" id="MobiDB-lite"/>
    </source>
</evidence>
<reference evidence="2" key="1">
    <citation type="submission" date="2015-11" db="EMBL/GenBank/DDBJ databases">
        <title>De novo transcriptome assembly of four potential Pierce s Disease insect vectors from Arizona vineyards.</title>
        <authorList>
            <person name="Tassone E.E."/>
        </authorList>
    </citation>
    <scope>NUCLEOTIDE SEQUENCE</scope>
</reference>
<sequence>NASYKFFCNFLKFLANTHNKSRFISILKDKFIAENILVKQANNDADVLIIETAIEQFNLTSTTIVVGEDVDLLVLLTARTPAEKTIFFLKPGKAQNQTKIYSSKSLSTFAKSQNHVLFLHAITGCDTTSAFYRRGKTTVFKMFEKQDLVQCAEVFKNSNSTQQEIITNGIQFLLSMYKAPKKTTCLDKYRYACFVKNTKNKKQVQLACLPPTSVAAHQHLFRVYYQVQVWLGYQLDPKDWGWKLVDNTLEPIQTLLPPAPEKLLNTIFCNCKKGCSAKCGCKKVGLLCSLACTHCQGQSCSNAELPIVEDSFDTNEETCDTSLLTQFSYTQDEENEQDEDHEDKEEEEDEEDQEEVSEGYDSDE</sequence>
<dbReference type="PANTHER" id="PTHR46704:SF1">
    <property type="entry name" value="TELOMERE LENGTH REGULATION PROTEIN TEL2 HOMOLOG"/>
    <property type="match status" value="1"/>
</dbReference>
<dbReference type="EMBL" id="GEBQ01021226">
    <property type="protein sequence ID" value="JAT18751.1"/>
    <property type="molecule type" value="Transcribed_RNA"/>
</dbReference>
<gene>
    <name evidence="2" type="ORF">g.16306</name>
</gene>
<organism evidence="2">
    <name type="scientific">Graphocephala atropunctata</name>
    <dbReference type="NCBI Taxonomy" id="36148"/>
    <lineage>
        <taxon>Eukaryota</taxon>
        <taxon>Metazoa</taxon>
        <taxon>Ecdysozoa</taxon>
        <taxon>Arthropoda</taxon>
        <taxon>Hexapoda</taxon>
        <taxon>Insecta</taxon>
        <taxon>Pterygota</taxon>
        <taxon>Neoptera</taxon>
        <taxon>Paraneoptera</taxon>
        <taxon>Hemiptera</taxon>
        <taxon>Auchenorrhyncha</taxon>
        <taxon>Membracoidea</taxon>
        <taxon>Cicadellidae</taxon>
        <taxon>Cicadellinae</taxon>
        <taxon>Cicadellini</taxon>
        <taxon>Graphocephala</taxon>
    </lineage>
</organism>
<proteinExistence type="predicted"/>
<evidence type="ECO:0008006" key="3">
    <source>
        <dbReference type="Google" id="ProtNLM"/>
    </source>
</evidence>
<feature type="non-terminal residue" evidence="2">
    <location>
        <position position="1"/>
    </location>
</feature>
<evidence type="ECO:0000313" key="2">
    <source>
        <dbReference type="EMBL" id="JAT18751.1"/>
    </source>
</evidence>
<dbReference type="PANTHER" id="PTHR46704">
    <property type="entry name" value="CXC DOMAIN-CONTAINING PROTEIN-RELATED"/>
    <property type="match status" value="1"/>
</dbReference>